<dbReference type="GO" id="GO:0015562">
    <property type="term" value="F:efflux transmembrane transporter activity"/>
    <property type="evidence" value="ECO:0007669"/>
    <property type="project" value="TreeGrafter"/>
</dbReference>
<evidence type="ECO:0000259" key="4">
    <source>
        <dbReference type="Pfam" id="PF25954"/>
    </source>
</evidence>
<keyword evidence="6" id="KW-1185">Reference proteome</keyword>
<evidence type="ECO:0000313" key="5">
    <source>
        <dbReference type="EMBL" id="WOO42042.1"/>
    </source>
</evidence>
<evidence type="ECO:0000256" key="2">
    <source>
        <dbReference type="SAM" id="Coils"/>
    </source>
</evidence>
<dbReference type="KEGG" id="puo:RZN69_03010"/>
<dbReference type="Gene3D" id="2.40.50.100">
    <property type="match status" value="1"/>
</dbReference>
<comment type="similarity">
    <text evidence="1">Belongs to the membrane fusion protein (MFP) (TC 8.A.1) family.</text>
</comment>
<dbReference type="SUPFAM" id="SSF111369">
    <property type="entry name" value="HlyD-like secretion proteins"/>
    <property type="match status" value="1"/>
</dbReference>
<dbReference type="EMBL" id="CP136920">
    <property type="protein sequence ID" value="WOO42042.1"/>
    <property type="molecule type" value="Genomic_DNA"/>
</dbReference>
<sequence>MKLLIKILIPIAIIAVAVYILINSAQKEAMVEPVRLDLAIDAVSGNVSIFSATELILKSEAKGRVTETIAPPNSGPVSVSEGDIIIQLDTTDTEREIELVQIKLDAAERRLASGSAFDATIADAEAKLEVEEELAANDQFPEADLNKSRRAVASLQLQREQEKIVREELIEVLKNDLARLEDRLSRLSIISPIDGFVTEILAPVGDLVFDGHSVAKVISKERIVEVSLSEEDFSGIEVGQLVTVRLLSQGNQLFIGKVETILAEANPQTRRRSIYVSLDAPNDTMTPGTTGQASITKAERHSALVVPRRALVGNTVYVVSNGRVIARQVEVGFSGIHLAEVISGIKEGDMVIVETPHLFRDGDQVTAIGPEDRN</sequence>
<keyword evidence="3" id="KW-0472">Membrane</keyword>
<reference evidence="5 6" key="1">
    <citation type="submission" date="2023-10" db="EMBL/GenBank/DDBJ databases">
        <title>Rubellicoccus peritrichatus gen. nov., sp. nov., isolated from an algae of coral reef tank.</title>
        <authorList>
            <person name="Luo J."/>
        </authorList>
    </citation>
    <scope>NUCLEOTIDE SEQUENCE [LARGE SCALE GENOMIC DNA]</scope>
    <source>
        <strain evidence="5 6">CR14</strain>
    </source>
</reference>
<dbReference type="Gene3D" id="2.40.420.20">
    <property type="match status" value="1"/>
</dbReference>
<protein>
    <submittedName>
        <fullName evidence="5">Efflux RND transporter periplasmic adaptor subunit</fullName>
    </submittedName>
</protein>
<dbReference type="GO" id="GO:1990281">
    <property type="term" value="C:efflux pump complex"/>
    <property type="evidence" value="ECO:0007669"/>
    <property type="project" value="TreeGrafter"/>
</dbReference>
<evidence type="ECO:0000256" key="1">
    <source>
        <dbReference type="ARBA" id="ARBA00009477"/>
    </source>
</evidence>
<dbReference type="InterPro" id="IPR006143">
    <property type="entry name" value="RND_pump_MFP"/>
</dbReference>
<keyword evidence="3" id="KW-1133">Transmembrane helix</keyword>
<dbReference type="PANTHER" id="PTHR30469:SF15">
    <property type="entry name" value="HLYD FAMILY OF SECRETION PROTEINS"/>
    <property type="match status" value="1"/>
</dbReference>
<name>A0AAQ3LB46_9BACT</name>
<dbReference type="PANTHER" id="PTHR30469">
    <property type="entry name" value="MULTIDRUG RESISTANCE PROTEIN MDTA"/>
    <property type="match status" value="1"/>
</dbReference>
<keyword evidence="2" id="KW-0175">Coiled coil</keyword>
<gene>
    <name evidence="5" type="ORF">RZN69_03010</name>
</gene>
<feature type="domain" description="CusB-like beta-barrel" evidence="4">
    <location>
        <begin position="224"/>
        <end position="298"/>
    </location>
</feature>
<accession>A0AAQ3LB46</accession>
<evidence type="ECO:0000256" key="3">
    <source>
        <dbReference type="SAM" id="Phobius"/>
    </source>
</evidence>
<dbReference type="InterPro" id="IPR058792">
    <property type="entry name" value="Beta-barrel_RND_2"/>
</dbReference>
<proteinExistence type="inferred from homology"/>
<organism evidence="5 6">
    <name type="scientific">Rubellicoccus peritrichatus</name>
    <dbReference type="NCBI Taxonomy" id="3080537"/>
    <lineage>
        <taxon>Bacteria</taxon>
        <taxon>Pseudomonadati</taxon>
        <taxon>Verrucomicrobiota</taxon>
        <taxon>Opitutia</taxon>
        <taxon>Puniceicoccales</taxon>
        <taxon>Cerasicoccaceae</taxon>
        <taxon>Rubellicoccus</taxon>
    </lineage>
</organism>
<keyword evidence="3" id="KW-0812">Transmembrane</keyword>
<dbReference type="Pfam" id="PF25954">
    <property type="entry name" value="Beta-barrel_RND_2"/>
    <property type="match status" value="1"/>
</dbReference>
<evidence type="ECO:0000313" key="6">
    <source>
        <dbReference type="Proteomes" id="UP001304300"/>
    </source>
</evidence>
<dbReference type="NCBIfam" id="TIGR01730">
    <property type="entry name" value="RND_mfp"/>
    <property type="match status" value="1"/>
</dbReference>
<dbReference type="AlphaFoldDB" id="A0AAQ3LB46"/>
<dbReference type="Gene3D" id="2.40.30.170">
    <property type="match status" value="1"/>
</dbReference>
<feature type="transmembrane region" description="Helical" evidence="3">
    <location>
        <begin position="7"/>
        <end position="25"/>
    </location>
</feature>
<dbReference type="RefSeq" id="WP_317834526.1">
    <property type="nucleotide sequence ID" value="NZ_CP136920.1"/>
</dbReference>
<dbReference type="Gene3D" id="1.10.287.470">
    <property type="entry name" value="Helix hairpin bin"/>
    <property type="match status" value="1"/>
</dbReference>
<dbReference type="Proteomes" id="UP001304300">
    <property type="component" value="Chromosome"/>
</dbReference>
<feature type="coiled-coil region" evidence="2">
    <location>
        <begin position="163"/>
        <end position="190"/>
    </location>
</feature>